<evidence type="ECO:0000313" key="3">
    <source>
        <dbReference type="Proteomes" id="UP000027265"/>
    </source>
</evidence>
<name>A0A067QMC4_9AGAM</name>
<feature type="compositionally biased region" description="Polar residues" evidence="1">
    <location>
        <begin position="78"/>
        <end position="92"/>
    </location>
</feature>
<feature type="compositionally biased region" description="Polar residues" evidence="1">
    <location>
        <begin position="29"/>
        <end position="49"/>
    </location>
</feature>
<accession>A0A067QMC4</accession>
<reference evidence="3" key="1">
    <citation type="journal article" date="2014" name="Proc. Natl. Acad. Sci. U.S.A.">
        <title>Extensive sampling of basidiomycete genomes demonstrates inadequacy of the white-rot/brown-rot paradigm for wood decay fungi.</title>
        <authorList>
            <person name="Riley R."/>
            <person name="Salamov A.A."/>
            <person name="Brown D.W."/>
            <person name="Nagy L.G."/>
            <person name="Floudas D."/>
            <person name="Held B.W."/>
            <person name="Levasseur A."/>
            <person name="Lombard V."/>
            <person name="Morin E."/>
            <person name="Otillar R."/>
            <person name="Lindquist E.A."/>
            <person name="Sun H."/>
            <person name="LaButti K.M."/>
            <person name="Schmutz J."/>
            <person name="Jabbour D."/>
            <person name="Luo H."/>
            <person name="Baker S.E."/>
            <person name="Pisabarro A.G."/>
            <person name="Walton J.D."/>
            <person name="Blanchette R.A."/>
            <person name="Henrissat B."/>
            <person name="Martin F."/>
            <person name="Cullen D."/>
            <person name="Hibbett D.S."/>
            <person name="Grigoriev I.V."/>
        </authorList>
    </citation>
    <scope>NUCLEOTIDE SEQUENCE [LARGE SCALE GENOMIC DNA]</scope>
    <source>
        <strain evidence="3">MUCL 33604</strain>
    </source>
</reference>
<organism evidence="2 3">
    <name type="scientific">Jaapia argillacea MUCL 33604</name>
    <dbReference type="NCBI Taxonomy" id="933084"/>
    <lineage>
        <taxon>Eukaryota</taxon>
        <taxon>Fungi</taxon>
        <taxon>Dikarya</taxon>
        <taxon>Basidiomycota</taxon>
        <taxon>Agaricomycotina</taxon>
        <taxon>Agaricomycetes</taxon>
        <taxon>Agaricomycetidae</taxon>
        <taxon>Jaapiales</taxon>
        <taxon>Jaapiaceae</taxon>
        <taxon>Jaapia</taxon>
    </lineage>
</organism>
<dbReference type="HOGENOM" id="CLU_1970865_0_0_1"/>
<keyword evidence="3" id="KW-1185">Reference proteome</keyword>
<sequence>MAGIAGALDPTSTHRTPVINRTFVGSMGQHTAWQPQHQVASSRHQTQRQPFAPMDRSFGATSLSDRSDSVHEVENLVLGNSNRPQFRDNTQGGWSGAPQGRPMQRVTMATPSVKKTSGGFRPAGVPR</sequence>
<dbReference type="EMBL" id="KL197709">
    <property type="protein sequence ID" value="KDQ64677.1"/>
    <property type="molecule type" value="Genomic_DNA"/>
</dbReference>
<feature type="compositionally biased region" description="Basic and acidic residues" evidence="1">
    <location>
        <begin position="65"/>
        <end position="74"/>
    </location>
</feature>
<protein>
    <submittedName>
        <fullName evidence="2">Uncharacterized protein</fullName>
    </submittedName>
</protein>
<feature type="region of interest" description="Disordered" evidence="1">
    <location>
        <begin position="29"/>
        <end position="127"/>
    </location>
</feature>
<dbReference type="OrthoDB" id="441210at2759"/>
<dbReference type="AlphaFoldDB" id="A0A067QMC4"/>
<evidence type="ECO:0000256" key="1">
    <source>
        <dbReference type="SAM" id="MobiDB-lite"/>
    </source>
</evidence>
<proteinExistence type="predicted"/>
<gene>
    <name evidence="2" type="ORF">JAAARDRAFT_234787</name>
</gene>
<dbReference type="Proteomes" id="UP000027265">
    <property type="component" value="Unassembled WGS sequence"/>
</dbReference>
<dbReference type="InParanoid" id="A0A067QMC4"/>
<evidence type="ECO:0000313" key="2">
    <source>
        <dbReference type="EMBL" id="KDQ64677.1"/>
    </source>
</evidence>